<sequence>MSYSVGMTIPHVIRADHGPGTAPPSARVGPRTASAPSTQPVCAPLHDTVRLREPTPPWFRVFRTAGRLITIGRRYLRLAARGPGPT</sequence>
<organism evidence="2 3">
    <name type="scientific">Streptomyces ipomoeae 91-03</name>
    <dbReference type="NCBI Taxonomy" id="698759"/>
    <lineage>
        <taxon>Bacteria</taxon>
        <taxon>Bacillati</taxon>
        <taxon>Actinomycetota</taxon>
        <taxon>Actinomycetes</taxon>
        <taxon>Kitasatosporales</taxon>
        <taxon>Streptomycetaceae</taxon>
        <taxon>Streptomyces</taxon>
    </lineage>
</organism>
<feature type="region of interest" description="Disordered" evidence="1">
    <location>
        <begin position="12"/>
        <end position="41"/>
    </location>
</feature>
<evidence type="ECO:0000256" key="1">
    <source>
        <dbReference type="SAM" id="MobiDB-lite"/>
    </source>
</evidence>
<protein>
    <submittedName>
        <fullName evidence="2">Uncharacterized protein</fullName>
    </submittedName>
</protein>
<dbReference type="EMBL" id="AEJC01000393">
    <property type="protein sequence ID" value="EKX64158.1"/>
    <property type="molecule type" value="Genomic_DNA"/>
</dbReference>
<name>L1KUT5_9ACTN</name>
<dbReference type="AlphaFoldDB" id="L1KUT5"/>
<reference evidence="2 3" key="1">
    <citation type="submission" date="2012-11" db="EMBL/GenBank/DDBJ databases">
        <authorList>
            <person name="Huguet-Tapia J.C."/>
            <person name="Durkin A.S."/>
            <person name="Pettis G.S."/>
            <person name="Badger J.H."/>
        </authorList>
    </citation>
    <scope>NUCLEOTIDE SEQUENCE [LARGE SCALE GENOMIC DNA]</scope>
    <source>
        <strain evidence="2 3">91-03</strain>
    </source>
</reference>
<dbReference type="Proteomes" id="UP000010411">
    <property type="component" value="Unassembled WGS sequence"/>
</dbReference>
<gene>
    <name evidence="2" type="ORF">STRIP9103_06432</name>
</gene>
<proteinExistence type="predicted"/>
<evidence type="ECO:0000313" key="3">
    <source>
        <dbReference type="Proteomes" id="UP000010411"/>
    </source>
</evidence>
<keyword evidence="3" id="KW-1185">Reference proteome</keyword>
<comment type="caution">
    <text evidence="2">The sequence shown here is derived from an EMBL/GenBank/DDBJ whole genome shotgun (WGS) entry which is preliminary data.</text>
</comment>
<evidence type="ECO:0000313" key="2">
    <source>
        <dbReference type="EMBL" id="EKX64158.1"/>
    </source>
</evidence>
<accession>L1KUT5</accession>